<keyword evidence="7 17" id="KW-0732">Signal</keyword>
<dbReference type="Pfam" id="PF00328">
    <property type="entry name" value="His_Phos_2"/>
    <property type="match status" value="1"/>
</dbReference>
<dbReference type="SUPFAM" id="SSF53254">
    <property type="entry name" value="Phosphoglycerate mutase-like"/>
    <property type="match status" value="1"/>
</dbReference>
<evidence type="ECO:0000256" key="7">
    <source>
        <dbReference type="ARBA" id="ARBA00022729"/>
    </source>
</evidence>
<evidence type="ECO:0000256" key="1">
    <source>
        <dbReference type="ARBA" id="ARBA00004236"/>
    </source>
</evidence>
<comment type="subcellular location">
    <subcellularLocation>
        <location evidence="1">Cell membrane</location>
    </subcellularLocation>
</comment>
<evidence type="ECO:0000256" key="13">
    <source>
        <dbReference type="ARBA" id="ARBA00043671"/>
    </source>
</evidence>
<comment type="catalytic activity">
    <reaction evidence="12">
        <text>1D-myo-inositol 1,2,5,6-tetrakisphosphate + H2O = 1D-myo-inositol 1,2,6-trisphosphate + phosphate</text>
        <dbReference type="Rhea" id="RHEA:77119"/>
        <dbReference type="ChEBI" id="CHEBI:15377"/>
        <dbReference type="ChEBI" id="CHEBI:43474"/>
        <dbReference type="ChEBI" id="CHEBI:195535"/>
        <dbReference type="ChEBI" id="CHEBI:195537"/>
        <dbReference type="EC" id="3.1.3.62"/>
    </reaction>
    <physiologicalReaction direction="left-to-right" evidence="12">
        <dbReference type="Rhea" id="RHEA:77120"/>
    </physiologicalReaction>
</comment>
<dbReference type="GO" id="GO:0052745">
    <property type="term" value="F:inositol phosphate phosphatase activity"/>
    <property type="evidence" value="ECO:0007669"/>
    <property type="project" value="TreeGrafter"/>
</dbReference>
<keyword evidence="6" id="KW-1003">Cell membrane</keyword>
<dbReference type="EC" id="3.1.3.80" evidence="3"/>
<dbReference type="GO" id="GO:0005886">
    <property type="term" value="C:plasma membrane"/>
    <property type="evidence" value="ECO:0007669"/>
    <property type="project" value="UniProtKB-SubCell"/>
</dbReference>
<evidence type="ECO:0000256" key="5">
    <source>
        <dbReference type="ARBA" id="ARBA00018097"/>
    </source>
</evidence>
<reference evidence="18" key="1">
    <citation type="submission" date="2022-01" db="EMBL/GenBank/DDBJ databases">
        <authorList>
            <person name="King R."/>
        </authorList>
    </citation>
    <scope>NUCLEOTIDE SEQUENCE</scope>
</reference>
<feature type="chain" id="PRO_5040228740" description="Multiple inositol polyphosphate phosphatase 1" evidence="17">
    <location>
        <begin position="21"/>
        <end position="471"/>
    </location>
</feature>
<dbReference type="EC" id="3.1.3.62" evidence="4"/>
<evidence type="ECO:0000256" key="3">
    <source>
        <dbReference type="ARBA" id="ARBA00012976"/>
    </source>
</evidence>
<dbReference type="InterPro" id="IPR016274">
    <property type="entry name" value="Histidine_acid_Pase_euk"/>
</dbReference>
<dbReference type="GO" id="GO:0003993">
    <property type="term" value="F:acid phosphatase activity"/>
    <property type="evidence" value="ECO:0007669"/>
    <property type="project" value="TreeGrafter"/>
</dbReference>
<dbReference type="AlphaFoldDB" id="A0A9N9RJ92"/>
<evidence type="ECO:0000256" key="11">
    <source>
        <dbReference type="ARBA" id="ARBA00031642"/>
    </source>
</evidence>
<dbReference type="InterPro" id="IPR029033">
    <property type="entry name" value="His_PPase_superfam"/>
</dbReference>
<feature type="signal peptide" evidence="17">
    <location>
        <begin position="1"/>
        <end position="20"/>
    </location>
</feature>
<sequence length="471" mass="55474">MKRYYCIVLFVLLKIIFVASQREYCYSNDNDKKQTRQYATKTAYEVARGHERRYFNVPKCEAVKFWLLSRHGTRNPSAGSIEDMRKLVDVRDGIIENLKRHDRDRHLNQLCNEDLENLKNWRLDNNLTSMYSNFLTVQGWNDMKYMAIDYQRTFQNVIETRYSKEKFRFGYTDTQRGEASYKAFVEGLFGPEAYKLIDIKPEPNSSIFLRPYDSCGKWEEQEDTVKNQHSEYFKFQQSDVFKKMLEEVSIRLGYKYTLTPKNVDKIWDMCRYDQAWYLQEDSPWCSAFLPDHVTILEYLEDLKYYYKAGFGNELNSNVMCIAVQDMLRFLQTEHLPKVAAYFAHSSSIQLFLTALGFAKDNEPLRADNYHQMKNRKFKTSILSPLASNLAVVKYDCPDDESRYKVQFFLNERPIDFDWCNIGLCDLSTVLQKFSHFSNSDCANMYCGGSTASYLRLSVALISIAMLFNVLF</sequence>
<evidence type="ECO:0000256" key="17">
    <source>
        <dbReference type="SAM" id="SignalP"/>
    </source>
</evidence>
<dbReference type="GO" id="GO:0034417">
    <property type="term" value="F:bisphosphoglycerate 3-phosphatase activity"/>
    <property type="evidence" value="ECO:0007669"/>
    <property type="project" value="UniProtKB-EC"/>
</dbReference>
<comment type="catalytic activity">
    <reaction evidence="14">
        <text>1D-myo-inositol hexakisphosphate + H2O = 1D-myo-inositol 1,2,4,5,6-pentakisphosphate + phosphate</text>
        <dbReference type="Rhea" id="RHEA:16989"/>
        <dbReference type="ChEBI" id="CHEBI:15377"/>
        <dbReference type="ChEBI" id="CHEBI:43474"/>
        <dbReference type="ChEBI" id="CHEBI:57798"/>
        <dbReference type="ChEBI" id="CHEBI:58130"/>
        <dbReference type="EC" id="3.1.3.62"/>
    </reaction>
    <physiologicalReaction direction="left-to-right" evidence="14">
        <dbReference type="Rhea" id="RHEA:16990"/>
    </physiologicalReaction>
</comment>
<evidence type="ECO:0000256" key="16">
    <source>
        <dbReference type="PIRSR" id="PIRSR000894-2"/>
    </source>
</evidence>
<dbReference type="CDD" id="cd07061">
    <property type="entry name" value="HP_HAP_like"/>
    <property type="match status" value="1"/>
</dbReference>
<evidence type="ECO:0000256" key="4">
    <source>
        <dbReference type="ARBA" id="ARBA00013040"/>
    </source>
</evidence>
<dbReference type="Proteomes" id="UP001153620">
    <property type="component" value="Chromosome 1"/>
</dbReference>
<organism evidence="18 19">
    <name type="scientific">Chironomus riparius</name>
    <dbReference type="NCBI Taxonomy" id="315576"/>
    <lineage>
        <taxon>Eukaryota</taxon>
        <taxon>Metazoa</taxon>
        <taxon>Ecdysozoa</taxon>
        <taxon>Arthropoda</taxon>
        <taxon>Hexapoda</taxon>
        <taxon>Insecta</taxon>
        <taxon>Pterygota</taxon>
        <taxon>Neoptera</taxon>
        <taxon>Endopterygota</taxon>
        <taxon>Diptera</taxon>
        <taxon>Nematocera</taxon>
        <taxon>Chironomoidea</taxon>
        <taxon>Chironomidae</taxon>
        <taxon>Chironominae</taxon>
        <taxon>Chironomus</taxon>
    </lineage>
</organism>
<comment type="catalytic activity">
    <reaction evidence="15">
        <text>(2R)-2,3-bisphosphoglycerate + H2O = (2R)-2-phosphoglycerate + phosphate</text>
        <dbReference type="Rhea" id="RHEA:27381"/>
        <dbReference type="ChEBI" id="CHEBI:15377"/>
        <dbReference type="ChEBI" id="CHEBI:43474"/>
        <dbReference type="ChEBI" id="CHEBI:58248"/>
        <dbReference type="ChEBI" id="CHEBI:58289"/>
        <dbReference type="EC" id="3.1.3.80"/>
    </reaction>
    <physiologicalReaction direction="left-to-right" evidence="15">
        <dbReference type="Rhea" id="RHEA:27382"/>
    </physiologicalReaction>
</comment>
<reference evidence="18" key="2">
    <citation type="submission" date="2022-10" db="EMBL/GenBank/DDBJ databases">
        <authorList>
            <consortium name="ENA_rothamsted_submissions"/>
            <consortium name="culmorum"/>
            <person name="King R."/>
        </authorList>
    </citation>
    <scope>NUCLEOTIDE SEQUENCE</scope>
</reference>
<evidence type="ECO:0000256" key="14">
    <source>
        <dbReference type="ARBA" id="ARBA00043691"/>
    </source>
</evidence>
<evidence type="ECO:0000256" key="2">
    <source>
        <dbReference type="ARBA" id="ARBA00008422"/>
    </source>
</evidence>
<keyword evidence="8" id="KW-0378">Hydrolase</keyword>
<dbReference type="PANTHER" id="PTHR20963">
    <property type="entry name" value="MULTIPLE INOSITOL POLYPHOSPHATE PHOSPHATASE-RELATED"/>
    <property type="match status" value="1"/>
</dbReference>
<feature type="disulfide bond" evidence="16">
    <location>
        <begin position="419"/>
        <end position="424"/>
    </location>
</feature>
<dbReference type="OrthoDB" id="6509975at2759"/>
<feature type="disulfide bond" evidence="16">
    <location>
        <begin position="60"/>
        <end position="396"/>
    </location>
</feature>
<dbReference type="Gene3D" id="3.40.50.1240">
    <property type="entry name" value="Phosphoglycerate mutase-like"/>
    <property type="match status" value="1"/>
</dbReference>
<proteinExistence type="inferred from homology"/>
<keyword evidence="10" id="KW-0325">Glycoprotein</keyword>
<name>A0A9N9RJ92_9DIPT</name>
<evidence type="ECO:0000313" key="19">
    <source>
        <dbReference type="Proteomes" id="UP001153620"/>
    </source>
</evidence>
<feature type="disulfide bond" evidence="16">
    <location>
        <begin position="270"/>
        <end position="285"/>
    </location>
</feature>
<evidence type="ECO:0000256" key="6">
    <source>
        <dbReference type="ARBA" id="ARBA00022475"/>
    </source>
</evidence>
<keyword evidence="19" id="KW-1185">Reference proteome</keyword>
<gene>
    <name evidence="18" type="ORF">CHIRRI_LOCUS452</name>
</gene>
<comment type="catalytic activity">
    <reaction evidence="13">
        <text>1D-myo-inositol 1,2,4,5,6-pentakisphosphate + H2O = 1D-myo-inositol 1,2,5,6-tetrakisphosphate + phosphate</text>
        <dbReference type="Rhea" id="RHEA:77115"/>
        <dbReference type="ChEBI" id="CHEBI:15377"/>
        <dbReference type="ChEBI" id="CHEBI:43474"/>
        <dbReference type="ChEBI" id="CHEBI:57798"/>
        <dbReference type="ChEBI" id="CHEBI:195535"/>
        <dbReference type="EC" id="3.1.3.62"/>
    </reaction>
    <physiologicalReaction direction="left-to-right" evidence="13">
        <dbReference type="Rhea" id="RHEA:77116"/>
    </physiologicalReaction>
</comment>
<dbReference type="PIRSF" id="PIRSF000894">
    <property type="entry name" value="Acid_phosphatase"/>
    <property type="match status" value="1"/>
</dbReference>
<protein>
    <recommendedName>
        <fullName evidence="5">Multiple inositol polyphosphate phosphatase 1</fullName>
        <ecNumber evidence="4">3.1.3.62</ecNumber>
        <ecNumber evidence="3">3.1.3.80</ecNumber>
    </recommendedName>
    <alternativeName>
        <fullName evidence="11">2,3-bisphosphoglycerate 3-phosphatase</fullName>
    </alternativeName>
</protein>
<dbReference type="PANTHER" id="PTHR20963:SF8">
    <property type="entry name" value="MULTIPLE INOSITOL POLYPHOSPHATE PHOSPHATASE 1"/>
    <property type="match status" value="1"/>
</dbReference>
<evidence type="ECO:0000256" key="12">
    <source>
        <dbReference type="ARBA" id="ARBA00043668"/>
    </source>
</evidence>
<dbReference type="EMBL" id="OU895877">
    <property type="protein sequence ID" value="CAG9797454.1"/>
    <property type="molecule type" value="Genomic_DNA"/>
</dbReference>
<keyword evidence="16" id="KW-1015">Disulfide bond</keyword>
<comment type="similarity">
    <text evidence="2">Belongs to the histidine acid phosphatase family. MINPP1 subfamily.</text>
</comment>
<evidence type="ECO:0000256" key="10">
    <source>
        <dbReference type="ARBA" id="ARBA00023180"/>
    </source>
</evidence>
<evidence type="ECO:0000256" key="15">
    <source>
        <dbReference type="ARBA" id="ARBA00043832"/>
    </source>
</evidence>
<dbReference type="FunFam" id="3.40.50.1240:FF:000014">
    <property type="entry name" value="Multiple inositol polyphosphate phosphatase 1"/>
    <property type="match status" value="1"/>
</dbReference>
<evidence type="ECO:0000256" key="9">
    <source>
        <dbReference type="ARBA" id="ARBA00023136"/>
    </source>
</evidence>
<evidence type="ECO:0000256" key="8">
    <source>
        <dbReference type="ARBA" id="ARBA00022801"/>
    </source>
</evidence>
<evidence type="ECO:0000313" key="18">
    <source>
        <dbReference type="EMBL" id="CAG9797454.1"/>
    </source>
</evidence>
<accession>A0A9N9RJ92</accession>
<dbReference type="InterPro" id="IPR000560">
    <property type="entry name" value="His_Pase_clade-2"/>
</dbReference>
<keyword evidence="9" id="KW-0472">Membrane</keyword>